<gene>
    <name evidence="1" type="ORF">FVEG_17076</name>
</gene>
<dbReference type="VEuPathDB" id="FungiDB:FVEG_17076"/>
<organism evidence="1 2">
    <name type="scientific">Gibberella moniliformis (strain M3125 / FGSC 7600)</name>
    <name type="common">Maize ear and stalk rot fungus</name>
    <name type="synonym">Fusarium verticillioides</name>
    <dbReference type="NCBI Taxonomy" id="334819"/>
    <lineage>
        <taxon>Eukaryota</taxon>
        <taxon>Fungi</taxon>
        <taxon>Dikarya</taxon>
        <taxon>Ascomycota</taxon>
        <taxon>Pezizomycotina</taxon>
        <taxon>Sordariomycetes</taxon>
        <taxon>Hypocreomycetidae</taxon>
        <taxon>Hypocreales</taxon>
        <taxon>Nectriaceae</taxon>
        <taxon>Fusarium</taxon>
        <taxon>Fusarium fujikuroi species complex</taxon>
    </lineage>
</organism>
<dbReference type="Proteomes" id="UP000009096">
    <property type="component" value="Chromosome 7"/>
</dbReference>
<evidence type="ECO:0000313" key="1">
    <source>
        <dbReference type="EMBL" id="EWG53225.1"/>
    </source>
</evidence>
<dbReference type="EMBL" id="DS022258">
    <property type="protein sequence ID" value="EWG53225.1"/>
    <property type="molecule type" value="Genomic_DNA"/>
</dbReference>
<accession>W7MZG8</accession>
<dbReference type="EMBL" id="CM000584">
    <property type="protein sequence ID" value="EWG53225.1"/>
    <property type="molecule type" value="Genomic_DNA"/>
</dbReference>
<reference evidence="1 2" key="1">
    <citation type="journal article" date="2010" name="Nature">
        <title>Comparative genomics reveals mobile pathogenicity chromosomes in Fusarium.</title>
        <authorList>
            <person name="Ma L.J."/>
            <person name="van der Does H.C."/>
            <person name="Borkovich K.A."/>
            <person name="Coleman J.J."/>
            <person name="Daboussi M.J."/>
            <person name="Di Pietro A."/>
            <person name="Dufresne M."/>
            <person name="Freitag M."/>
            <person name="Grabherr M."/>
            <person name="Henrissat B."/>
            <person name="Houterman P.M."/>
            <person name="Kang S."/>
            <person name="Shim W.B."/>
            <person name="Woloshuk C."/>
            <person name="Xie X."/>
            <person name="Xu J.R."/>
            <person name="Antoniw J."/>
            <person name="Baker S.E."/>
            <person name="Bluhm B.H."/>
            <person name="Breakspear A."/>
            <person name="Brown D.W."/>
            <person name="Butchko R.A."/>
            <person name="Chapman S."/>
            <person name="Coulson R."/>
            <person name="Coutinho P.M."/>
            <person name="Danchin E.G."/>
            <person name="Diener A."/>
            <person name="Gale L.R."/>
            <person name="Gardiner D.M."/>
            <person name="Goff S."/>
            <person name="Hammond-Kosack K.E."/>
            <person name="Hilburn K."/>
            <person name="Hua-Van A."/>
            <person name="Jonkers W."/>
            <person name="Kazan K."/>
            <person name="Kodira C.D."/>
            <person name="Koehrsen M."/>
            <person name="Kumar L."/>
            <person name="Lee Y.H."/>
            <person name="Li L."/>
            <person name="Manners J.M."/>
            <person name="Miranda-Saavedra D."/>
            <person name="Mukherjee M."/>
            <person name="Park G."/>
            <person name="Park J."/>
            <person name="Park S.Y."/>
            <person name="Proctor R.H."/>
            <person name="Regev A."/>
            <person name="Ruiz-Roldan M.C."/>
            <person name="Sain D."/>
            <person name="Sakthikumar S."/>
            <person name="Sykes S."/>
            <person name="Schwartz D.C."/>
            <person name="Turgeon B.G."/>
            <person name="Wapinski I."/>
            <person name="Yoder O."/>
            <person name="Young S."/>
            <person name="Zeng Q."/>
            <person name="Zhou S."/>
            <person name="Galagan J."/>
            <person name="Cuomo C.A."/>
            <person name="Kistler H.C."/>
            <person name="Rep M."/>
        </authorList>
    </citation>
    <scope>NUCLEOTIDE SEQUENCE [LARGE SCALE GENOMIC DNA]</scope>
    <source>
        <strain evidence="2">M3125 / FGSC 7600</strain>
    </source>
</reference>
<evidence type="ECO:0000313" key="2">
    <source>
        <dbReference type="Proteomes" id="UP000009096"/>
    </source>
</evidence>
<dbReference type="GeneID" id="30073952"/>
<dbReference type="OrthoDB" id="5235440at2759"/>
<sequence>MSHLFRALYLVVDKQSLPDTIGPYYVPPGLEGYGRIHKLNHLVEKQLKPCTILLVKRGDDAHLSSPISFLPLFEAGPASNLNRDDYISCSGDEETAVRVSFDVAVRFVWDLLQREKEAFEELAKRDQVLEQEQDTRFQVWLQDVMSHSEELGMDHNLFIWFASRRALARANNEAFDESQVYPVWERLRSWDL</sequence>
<keyword evidence="2" id="KW-1185">Reference proteome</keyword>
<name>W7MZG8_GIBM7</name>
<proteinExistence type="predicted"/>
<dbReference type="RefSeq" id="XP_018759416.1">
    <property type="nucleotide sequence ID" value="XM_018906344.1"/>
</dbReference>
<dbReference type="AlphaFoldDB" id="W7MZG8"/>
<dbReference type="KEGG" id="fvr:FVEG_17076"/>
<protein>
    <submittedName>
        <fullName evidence="1">Uncharacterized protein</fullName>
    </submittedName>
</protein>